<accession>F9YUQ4</accession>
<evidence type="ECO:0000313" key="1">
    <source>
        <dbReference type="EMBL" id="AEK24291.1"/>
    </source>
</evidence>
<dbReference type="Proteomes" id="UP000008895">
    <property type="component" value="Chromosome"/>
</dbReference>
<name>F9YUQ4_CAPCC</name>
<proteinExistence type="predicted"/>
<sequence length="56" mass="6904">MKFLFILVVLIYKEKQIYIFSQKKLKKVEIPMKIHLFVFINIFFYSLEDDAMRNTQ</sequence>
<evidence type="ECO:0000313" key="2">
    <source>
        <dbReference type="Proteomes" id="UP000008895"/>
    </source>
</evidence>
<dbReference type="EMBL" id="CP002113">
    <property type="protein sequence ID" value="AEK24291.1"/>
    <property type="molecule type" value="Genomic_DNA"/>
</dbReference>
<protein>
    <submittedName>
        <fullName evidence="1">Uncharacterized protein</fullName>
    </submittedName>
</protein>
<gene>
    <name evidence="1" type="ordered locus">Ccan_21760</name>
</gene>
<organism evidence="1 2">
    <name type="scientific">Capnocytophaga canimorsus (strain 5)</name>
    <dbReference type="NCBI Taxonomy" id="860228"/>
    <lineage>
        <taxon>Bacteria</taxon>
        <taxon>Pseudomonadati</taxon>
        <taxon>Bacteroidota</taxon>
        <taxon>Flavobacteriia</taxon>
        <taxon>Flavobacteriales</taxon>
        <taxon>Flavobacteriaceae</taxon>
        <taxon>Capnocytophaga</taxon>
    </lineage>
</organism>
<keyword evidence="2" id="KW-1185">Reference proteome</keyword>
<reference evidence="1 2" key="1">
    <citation type="journal article" date="2011" name="J. Bacteriol.">
        <title>Complete genome sequence of the dog commensal and human pathogen Capnocytophaga canimorsus strain 5.</title>
        <authorList>
            <person name="Manfredi P."/>
            <person name="Pagni M."/>
            <person name="Cornelis G.R."/>
        </authorList>
    </citation>
    <scope>NUCLEOTIDE SEQUENCE [LARGE SCALE GENOMIC DNA]</scope>
    <source>
        <strain evidence="2">5</strain>
    </source>
</reference>
<dbReference type="KEGG" id="ccm:Ccan_21760"/>
<dbReference type="AlphaFoldDB" id="F9YUQ4"/>
<dbReference type="HOGENOM" id="CLU_3005637_0_0_10"/>